<dbReference type="EMBL" id="JBAHYK010001408">
    <property type="protein sequence ID" value="KAL0568124.1"/>
    <property type="molecule type" value="Genomic_DNA"/>
</dbReference>
<proteinExistence type="predicted"/>
<sequence>MATTRGMPPRIQPKSLQNELTSKSAGTAESPIALSSSPGTPTPVLRGGRVRKRANSAEMLTVTSSPSSRASSPIPSPTRRKRLHISPSPSETSLSRASSPATDAATPQPPVRPDYVAASSPIRSSQPRSVSAPPESPVRRASGEGRGDRKCAESPGSSESAEEILAALEDLGSSPVKAKPKTSRPQKSSSTKKRKAEVMDWVEISTSRKRARNGDLLGSKRGSSLRAASKSKEGKKEVQLLVSVPSGAPDYVQKALELFSILEMGPQSDRWSSVVEAWLLLEMRQKYRETAKLTAVDRPEVISKWIGQARWPTYKLSPPIDVENMRKNFQDWWRACVPEW</sequence>
<dbReference type="Proteomes" id="UP001465976">
    <property type="component" value="Unassembled WGS sequence"/>
</dbReference>
<name>A0ABR3EZ17_9AGAR</name>
<gene>
    <name evidence="2" type="ORF">V5O48_013863</name>
</gene>
<feature type="compositionally biased region" description="Polar residues" evidence="1">
    <location>
        <begin position="87"/>
        <end position="101"/>
    </location>
</feature>
<protein>
    <submittedName>
        <fullName evidence="2">Uncharacterized protein</fullName>
    </submittedName>
</protein>
<comment type="caution">
    <text evidence="2">The sequence shown here is derived from an EMBL/GenBank/DDBJ whole genome shotgun (WGS) entry which is preliminary data.</text>
</comment>
<evidence type="ECO:0000313" key="2">
    <source>
        <dbReference type="EMBL" id="KAL0568124.1"/>
    </source>
</evidence>
<keyword evidence="3" id="KW-1185">Reference proteome</keyword>
<feature type="compositionally biased region" description="Low complexity" evidence="1">
    <location>
        <begin position="64"/>
        <end position="73"/>
    </location>
</feature>
<accession>A0ABR3EZ17</accession>
<reference evidence="2 3" key="1">
    <citation type="submission" date="2024-02" db="EMBL/GenBank/DDBJ databases">
        <title>A draft genome for the cacao thread blight pathogen Marasmius crinis-equi.</title>
        <authorList>
            <person name="Cohen S.P."/>
            <person name="Baruah I.K."/>
            <person name="Amoako-Attah I."/>
            <person name="Bukari Y."/>
            <person name="Meinhardt L.W."/>
            <person name="Bailey B.A."/>
        </authorList>
    </citation>
    <scope>NUCLEOTIDE SEQUENCE [LARGE SCALE GENOMIC DNA]</scope>
    <source>
        <strain evidence="2 3">GH-76</strain>
    </source>
</reference>
<organism evidence="2 3">
    <name type="scientific">Marasmius crinis-equi</name>
    <dbReference type="NCBI Taxonomy" id="585013"/>
    <lineage>
        <taxon>Eukaryota</taxon>
        <taxon>Fungi</taxon>
        <taxon>Dikarya</taxon>
        <taxon>Basidiomycota</taxon>
        <taxon>Agaricomycotina</taxon>
        <taxon>Agaricomycetes</taxon>
        <taxon>Agaricomycetidae</taxon>
        <taxon>Agaricales</taxon>
        <taxon>Marasmiineae</taxon>
        <taxon>Marasmiaceae</taxon>
        <taxon>Marasmius</taxon>
    </lineage>
</organism>
<feature type="region of interest" description="Disordered" evidence="1">
    <location>
        <begin position="1"/>
        <end position="197"/>
    </location>
</feature>
<feature type="compositionally biased region" description="Basic residues" evidence="1">
    <location>
        <begin position="178"/>
        <end position="195"/>
    </location>
</feature>
<feature type="compositionally biased region" description="Basic and acidic residues" evidence="1">
    <location>
        <begin position="137"/>
        <end position="152"/>
    </location>
</feature>
<feature type="compositionally biased region" description="Low complexity" evidence="1">
    <location>
        <begin position="153"/>
        <end position="171"/>
    </location>
</feature>
<evidence type="ECO:0000313" key="3">
    <source>
        <dbReference type="Proteomes" id="UP001465976"/>
    </source>
</evidence>
<evidence type="ECO:0000256" key="1">
    <source>
        <dbReference type="SAM" id="MobiDB-lite"/>
    </source>
</evidence>
<feature type="compositionally biased region" description="Polar residues" evidence="1">
    <location>
        <begin position="14"/>
        <end position="39"/>
    </location>
</feature>
<feature type="region of interest" description="Disordered" evidence="1">
    <location>
        <begin position="212"/>
        <end position="231"/>
    </location>
</feature>